<keyword evidence="2" id="KW-1185">Reference proteome</keyword>
<dbReference type="AlphaFoldDB" id="A0A2W2BW45"/>
<evidence type="ECO:0000313" key="1">
    <source>
        <dbReference type="EMBL" id="PZF84644.1"/>
    </source>
</evidence>
<evidence type="ECO:0000313" key="2">
    <source>
        <dbReference type="Proteomes" id="UP000248764"/>
    </source>
</evidence>
<protein>
    <submittedName>
        <fullName evidence="1">Uncharacterized protein</fullName>
    </submittedName>
</protein>
<proteinExistence type="predicted"/>
<accession>A0A2W2BW45</accession>
<sequence length="101" mass="10904">MASALRSAAERETPFAAVVVLTAAGPAPRGKEALARVRLLRQVRPGLSRWCRGLAFVLPDNAPGEVAQRKSGDRLWGCPTLATRDVERARDWARRALAGDA</sequence>
<name>A0A2W2BW45_9ACTN</name>
<comment type="caution">
    <text evidence="1">The sequence shown here is derived from an EMBL/GenBank/DDBJ whole genome shotgun (WGS) entry which is preliminary data.</text>
</comment>
<reference evidence="1 2" key="1">
    <citation type="submission" date="2018-01" db="EMBL/GenBank/DDBJ databases">
        <title>Draft genome sequence of Jiangella sp. GTF31.</title>
        <authorList>
            <person name="Sahin N."/>
            <person name="Ay H."/>
            <person name="Saygin H."/>
        </authorList>
    </citation>
    <scope>NUCLEOTIDE SEQUENCE [LARGE SCALE GENOMIC DNA]</scope>
    <source>
        <strain evidence="1 2">GTF31</strain>
    </source>
</reference>
<organism evidence="1 2">
    <name type="scientific">Jiangella anatolica</name>
    <dbReference type="NCBI Taxonomy" id="2670374"/>
    <lineage>
        <taxon>Bacteria</taxon>
        <taxon>Bacillati</taxon>
        <taxon>Actinomycetota</taxon>
        <taxon>Actinomycetes</taxon>
        <taxon>Jiangellales</taxon>
        <taxon>Jiangellaceae</taxon>
        <taxon>Jiangella</taxon>
    </lineage>
</organism>
<dbReference type="EMBL" id="POTW01000014">
    <property type="protein sequence ID" value="PZF84644.1"/>
    <property type="molecule type" value="Genomic_DNA"/>
</dbReference>
<dbReference type="Proteomes" id="UP000248764">
    <property type="component" value="Unassembled WGS sequence"/>
</dbReference>
<gene>
    <name evidence="1" type="ORF">C1I92_08270</name>
</gene>